<dbReference type="AlphaFoldDB" id="A0A9W8HYI7"/>
<dbReference type="OrthoDB" id="1877767at2759"/>
<proteinExistence type="predicted"/>
<dbReference type="Gene3D" id="2.60.40.4370">
    <property type="match status" value="1"/>
</dbReference>
<dbReference type="InterPro" id="IPR019481">
    <property type="entry name" value="TFIIIC_triple_barrel"/>
</dbReference>
<dbReference type="Pfam" id="PF10419">
    <property type="entry name" value="TFIIIC_sub6"/>
    <property type="match status" value="1"/>
</dbReference>
<protein>
    <recommendedName>
        <fullName evidence="2">Transcription factor TFIIIC triple barrel domain-containing protein</fullName>
    </recommendedName>
</protein>
<feature type="compositionally biased region" description="Acidic residues" evidence="1">
    <location>
        <begin position="33"/>
        <end position="42"/>
    </location>
</feature>
<dbReference type="Proteomes" id="UP001140094">
    <property type="component" value="Unassembled WGS sequence"/>
</dbReference>
<name>A0A9W8HYI7_9FUNG</name>
<feature type="compositionally biased region" description="Basic and acidic residues" evidence="1">
    <location>
        <begin position="14"/>
        <end position="32"/>
    </location>
</feature>
<sequence length="155" mass="17099">MDSGSPSTRRHAQEHRESAALDKDATVQRRDEGDTESEYDEEEYYVVATLPAGAIKEARKDTRGTHEPHYALIDMDTERPLLEIEGTIFQGAKDELLGTAMLFDTVVKDEESEEVDTRLVAATSKVVSFNPVSFIRRAAGRNLPKKAADNGSSGN</sequence>
<feature type="region of interest" description="Disordered" evidence="1">
    <location>
        <begin position="1"/>
        <end position="42"/>
    </location>
</feature>
<accession>A0A9W8HYI7</accession>
<evidence type="ECO:0000313" key="4">
    <source>
        <dbReference type="Proteomes" id="UP001140094"/>
    </source>
</evidence>
<comment type="caution">
    <text evidence="3">The sequence shown here is derived from an EMBL/GenBank/DDBJ whole genome shotgun (WGS) entry which is preliminary data.</text>
</comment>
<evidence type="ECO:0000313" key="3">
    <source>
        <dbReference type="EMBL" id="KAJ2808791.1"/>
    </source>
</evidence>
<keyword evidence="4" id="KW-1185">Reference proteome</keyword>
<evidence type="ECO:0000259" key="2">
    <source>
        <dbReference type="Pfam" id="PF10419"/>
    </source>
</evidence>
<evidence type="ECO:0000256" key="1">
    <source>
        <dbReference type="SAM" id="MobiDB-lite"/>
    </source>
</evidence>
<reference evidence="3" key="1">
    <citation type="submission" date="2022-07" db="EMBL/GenBank/DDBJ databases">
        <title>Phylogenomic reconstructions and comparative analyses of Kickxellomycotina fungi.</title>
        <authorList>
            <person name="Reynolds N.K."/>
            <person name="Stajich J.E."/>
            <person name="Barry K."/>
            <person name="Grigoriev I.V."/>
            <person name="Crous P."/>
            <person name="Smith M.E."/>
        </authorList>
    </citation>
    <scope>NUCLEOTIDE SEQUENCE</scope>
    <source>
        <strain evidence="3">NRRL 1565</strain>
    </source>
</reference>
<feature type="domain" description="Transcription factor TFIIIC triple barrel" evidence="2">
    <location>
        <begin position="41"/>
        <end position="133"/>
    </location>
</feature>
<dbReference type="EMBL" id="JANBUO010000024">
    <property type="protein sequence ID" value="KAJ2808791.1"/>
    <property type="molecule type" value="Genomic_DNA"/>
</dbReference>
<gene>
    <name evidence="3" type="ORF">H4R20_000649</name>
</gene>
<organism evidence="3 4">
    <name type="scientific">Coemansia guatemalensis</name>
    <dbReference type="NCBI Taxonomy" id="2761395"/>
    <lineage>
        <taxon>Eukaryota</taxon>
        <taxon>Fungi</taxon>
        <taxon>Fungi incertae sedis</taxon>
        <taxon>Zoopagomycota</taxon>
        <taxon>Kickxellomycotina</taxon>
        <taxon>Kickxellomycetes</taxon>
        <taxon>Kickxellales</taxon>
        <taxon>Kickxellaceae</taxon>
        <taxon>Coemansia</taxon>
    </lineage>
</organism>